<dbReference type="NCBIfam" id="TIGR00715">
    <property type="entry name" value="precor6x_red"/>
    <property type="match status" value="1"/>
</dbReference>
<evidence type="ECO:0000256" key="1">
    <source>
        <dbReference type="ARBA" id="ARBA00004953"/>
    </source>
</evidence>
<evidence type="ECO:0000313" key="4">
    <source>
        <dbReference type="EMBL" id="MFD2469936.1"/>
    </source>
</evidence>
<protein>
    <submittedName>
        <fullName evidence="4">Cobalt-precorrin-6A reductase</fullName>
        <ecNumber evidence="4">1.3.1.106</ecNumber>
    </submittedName>
</protein>
<dbReference type="PROSITE" id="PS51014">
    <property type="entry name" value="COBK_CBIJ"/>
    <property type="match status" value="1"/>
</dbReference>
<proteinExistence type="predicted"/>
<dbReference type="InterPro" id="IPR003723">
    <property type="entry name" value="Precorrin-6x_reduct"/>
</dbReference>
<reference evidence="5" key="1">
    <citation type="journal article" date="2019" name="Int. J. Syst. Evol. Microbiol.">
        <title>The Global Catalogue of Microorganisms (GCM) 10K type strain sequencing project: providing services to taxonomists for standard genome sequencing and annotation.</title>
        <authorList>
            <consortium name="The Broad Institute Genomics Platform"/>
            <consortium name="The Broad Institute Genome Sequencing Center for Infectious Disease"/>
            <person name="Wu L."/>
            <person name="Ma J."/>
        </authorList>
    </citation>
    <scope>NUCLEOTIDE SEQUENCE [LARGE SCALE GENOMIC DNA]</scope>
    <source>
        <strain evidence="5">CGMCC 4.7641</strain>
    </source>
</reference>
<comment type="caution">
    <text evidence="4">The sequence shown here is derived from an EMBL/GenBank/DDBJ whole genome shotgun (WGS) entry which is preliminary data.</text>
</comment>
<dbReference type="RefSeq" id="WP_378306733.1">
    <property type="nucleotide sequence ID" value="NZ_JBHUKS010000015.1"/>
</dbReference>
<gene>
    <name evidence="4" type="ORF">ACFSVL_21295</name>
</gene>
<dbReference type="GO" id="GO:0016491">
    <property type="term" value="F:oxidoreductase activity"/>
    <property type="evidence" value="ECO:0007669"/>
    <property type="project" value="UniProtKB-KW"/>
</dbReference>
<dbReference type="EC" id="1.3.1.106" evidence="4"/>
<dbReference type="EMBL" id="JBHUKS010000015">
    <property type="protein sequence ID" value="MFD2469936.1"/>
    <property type="molecule type" value="Genomic_DNA"/>
</dbReference>
<evidence type="ECO:0000256" key="3">
    <source>
        <dbReference type="ARBA" id="ARBA00023002"/>
    </source>
</evidence>
<accession>A0ABW5HA61</accession>
<dbReference type="NCBIfam" id="NF005968">
    <property type="entry name" value="PRK08057.1-2"/>
    <property type="match status" value="1"/>
</dbReference>
<dbReference type="PANTHER" id="PTHR36925">
    <property type="entry name" value="COBALT-PRECORRIN-6A REDUCTASE"/>
    <property type="match status" value="1"/>
</dbReference>
<organism evidence="4 5">
    <name type="scientific">Amycolatopsis silviterrae</name>
    <dbReference type="NCBI Taxonomy" id="1656914"/>
    <lineage>
        <taxon>Bacteria</taxon>
        <taxon>Bacillati</taxon>
        <taxon>Actinomycetota</taxon>
        <taxon>Actinomycetes</taxon>
        <taxon>Pseudonocardiales</taxon>
        <taxon>Pseudonocardiaceae</taxon>
        <taxon>Amycolatopsis</taxon>
    </lineage>
</organism>
<keyword evidence="2" id="KW-0169">Cobalamin biosynthesis</keyword>
<comment type="pathway">
    <text evidence="1">Cofactor biosynthesis; adenosylcobalamin biosynthesis.</text>
</comment>
<dbReference type="Pfam" id="PF02571">
    <property type="entry name" value="CbiJ"/>
    <property type="match status" value="1"/>
</dbReference>
<dbReference type="Proteomes" id="UP001597483">
    <property type="component" value="Unassembled WGS sequence"/>
</dbReference>
<sequence length="242" mass="25978">MTVLILGGTAEARDLAAQLHERDVEVISSLAGRVTRPRLPVGAVRIGGFGGVEGLTAWLRENRIQAVVDATHPFAERIGANAFHAAHAAKVPLLRLARPGWQPAGADRWHWAADLEEAAALLPGLGARAFLTSGRQGLAAFADLDPLWFLIRCVDPPDQPLPRRHEVVLDRGPFRLDGERALMTEHDIDVLVTKDSGGAMTAAKLTAARELGLPVVVVRRPPRPAGAETADVAAAVEWVLKR</sequence>
<evidence type="ECO:0000256" key="2">
    <source>
        <dbReference type="ARBA" id="ARBA00022573"/>
    </source>
</evidence>
<dbReference type="PANTHER" id="PTHR36925:SF1">
    <property type="entry name" value="COBALT-PRECORRIN-6A REDUCTASE"/>
    <property type="match status" value="1"/>
</dbReference>
<keyword evidence="3 4" id="KW-0560">Oxidoreductase</keyword>
<keyword evidence="5" id="KW-1185">Reference proteome</keyword>
<evidence type="ECO:0000313" key="5">
    <source>
        <dbReference type="Proteomes" id="UP001597483"/>
    </source>
</evidence>
<name>A0ABW5HA61_9PSEU</name>